<accession>A0A8T8SEX3</accession>
<dbReference type="Proteomes" id="UP000077521">
    <property type="component" value="Unassembled WGS sequence"/>
</dbReference>
<feature type="non-terminal residue" evidence="2">
    <location>
        <position position="512"/>
    </location>
</feature>
<keyword evidence="3" id="KW-1185">Reference proteome</keyword>
<organism evidence="2 3">
    <name type="scientific">Tilletia indica</name>
    <dbReference type="NCBI Taxonomy" id="43049"/>
    <lineage>
        <taxon>Eukaryota</taxon>
        <taxon>Fungi</taxon>
        <taxon>Dikarya</taxon>
        <taxon>Basidiomycota</taxon>
        <taxon>Ustilaginomycotina</taxon>
        <taxon>Exobasidiomycetes</taxon>
        <taxon>Tilletiales</taxon>
        <taxon>Tilletiaceae</taxon>
        <taxon>Tilletia</taxon>
    </lineage>
</organism>
<evidence type="ECO:0000256" key="1">
    <source>
        <dbReference type="SAM" id="MobiDB-lite"/>
    </source>
</evidence>
<reference evidence="2" key="2">
    <citation type="journal article" date="2019" name="IMA Fungus">
        <title>Genome sequencing and comparison of five Tilletia species to identify candidate genes for the detection of regulated species infecting wheat.</title>
        <authorList>
            <person name="Nguyen H.D.T."/>
            <person name="Sultana T."/>
            <person name="Kesanakurti P."/>
            <person name="Hambleton S."/>
        </authorList>
    </citation>
    <scope>NUCLEOTIDE SEQUENCE</scope>
    <source>
        <strain evidence="2">DAOMC 236416</strain>
    </source>
</reference>
<dbReference type="SUPFAM" id="SSF52047">
    <property type="entry name" value="RNI-like"/>
    <property type="match status" value="1"/>
</dbReference>
<dbReference type="EMBL" id="LWDF02001464">
    <property type="protein sequence ID" value="KAE8238649.1"/>
    <property type="molecule type" value="Genomic_DNA"/>
</dbReference>
<proteinExistence type="predicted"/>
<protein>
    <submittedName>
        <fullName evidence="2">Uncharacterized protein</fullName>
    </submittedName>
</protein>
<dbReference type="Gene3D" id="3.80.10.10">
    <property type="entry name" value="Ribonuclease Inhibitor"/>
    <property type="match status" value="1"/>
</dbReference>
<gene>
    <name evidence="2" type="ORF">A4X13_0g8430</name>
</gene>
<dbReference type="InterPro" id="IPR032675">
    <property type="entry name" value="LRR_dom_sf"/>
</dbReference>
<dbReference type="AlphaFoldDB" id="A0A8T8SEX3"/>
<name>A0A8T8SEX3_9BASI</name>
<comment type="caution">
    <text evidence="2">The sequence shown here is derived from an EMBL/GenBank/DDBJ whole genome shotgun (WGS) entry which is preliminary data.</text>
</comment>
<reference evidence="2" key="1">
    <citation type="submission" date="2016-04" db="EMBL/GenBank/DDBJ databases">
        <authorList>
            <person name="Nguyen H.D."/>
            <person name="Samba Siva P."/>
            <person name="Cullis J."/>
            <person name="Levesque C.A."/>
            <person name="Hambleton S."/>
        </authorList>
    </citation>
    <scope>NUCLEOTIDE SEQUENCE</scope>
    <source>
        <strain evidence="2">DAOMC 236416</strain>
    </source>
</reference>
<feature type="region of interest" description="Disordered" evidence="1">
    <location>
        <begin position="424"/>
        <end position="512"/>
    </location>
</feature>
<evidence type="ECO:0000313" key="3">
    <source>
        <dbReference type="Proteomes" id="UP000077521"/>
    </source>
</evidence>
<evidence type="ECO:0000313" key="2">
    <source>
        <dbReference type="EMBL" id="KAE8238649.1"/>
    </source>
</evidence>
<sequence>MSASNALIDLIVQAQQAAIVSNSPGLRLFGYHSNPTHNIAFAPHAFWTAFTNATSQTLQELFIDSYHSFEGTFLSGISFPDLKRCELKIPGNDLHGAIQNFLSRHLTLEHLCITQTRGYLHPTHISLPQTLPSLRSLTLRKTIIGSNTALRDFAVRHPQLERLKVSDKHSSFSSGEGRLGDSSYHLAQILKSQSSPDPRFFDEVASQGGSVAHIELLEADSKSTSTLGEFMSSSWLHKAQNAQAARAVTCLELVFSNTSLFTYMVDLDKAFESSRLPNLTELYLSWGKAKLEEKHFSSMLNQLCTATSLRILRLDASVRASLRKSPDIFFGHTFPAALEYPHSPLPPARDQPHTPTAMANGLACNHTVAMFPKSTALELRPGFARTKRLCVKYATLGPAALAVSVVTSRECALQPRARRLLVPLPRQLQTMTKPSTTTSSMSISSTSSSTATITSPTASSASSTTTSKSSTSTATSSSASTTTPTSTSTSTSTSSKPTSTSASTSSSTSTTT</sequence>